<sequence length="335" mass="39014">MKRNIIKSILIVVAIILAIGSILYYKNTVIDPPKQFVFENPHNKALCKEINLLTSDSLEIQYAEVLYMINRDEFEKLVGRDTLDLRIEDALIKYIPLFISRCNSSFAASVWNTPEWSHNFIKNRIYQLKHFEKSTGNLVVEPNSKYIKQLDDVLKVIDNYDNAWQLAYSTDYENLEITKKRVKQAGEYLNDDKLKNCVALVQKLKELPSAIQASHLAYLKRNSKLYCGGIKGYNTYLSALKNILNNKIPEYVSYYGNSDETNEIRRDLLDEQYTLLNSFVTYVLNKYNFNDYNAYSEFNTKVYNYISTYLGNSAQKEELKKRLIDGSLGQDEFYN</sequence>
<accession>A0A646HEJ3</accession>
<dbReference type="RefSeq" id="WP_153112549.1">
    <property type="nucleotide sequence ID" value="NZ_VZAS01000016.1"/>
</dbReference>
<protein>
    <submittedName>
        <fullName evidence="1">Uncharacterized protein</fullName>
    </submittedName>
</protein>
<dbReference type="EMBL" id="VZBQ01000010">
    <property type="protein sequence ID" value="MQN88493.1"/>
    <property type="molecule type" value="Genomic_DNA"/>
</dbReference>
<evidence type="ECO:0000313" key="1">
    <source>
        <dbReference type="EMBL" id="MQN88493.1"/>
    </source>
</evidence>
<gene>
    <name evidence="1" type="ORF">F7D59_01065</name>
</gene>
<name>A0A646HEJ3_9BACT</name>
<dbReference type="AlphaFoldDB" id="A0A646HEJ3"/>
<dbReference type="Proteomes" id="UP000420635">
    <property type="component" value="Unassembled WGS sequence"/>
</dbReference>
<evidence type="ECO:0000313" key="2">
    <source>
        <dbReference type="Proteomes" id="UP000420635"/>
    </source>
</evidence>
<comment type="caution">
    <text evidence="1">The sequence shown here is derived from an EMBL/GenBank/DDBJ whole genome shotgun (WGS) entry which is preliminary data.</text>
</comment>
<reference evidence="2" key="1">
    <citation type="submission" date="2019-09" db="EMBL/GenBank/DDBJ databases">
        <title>Distinct polysaccharide growth profiles of human intestinal Prevotella copri isolates.</title>
        <authorList>
            <person name="Fehlner-Peach H."/>
            <person name="Magnabosco C."/>
            <person name="Raghavan V."/>
            <person name="Scher J.U."/>
            <person name="Tett A."/>
            <person name="Cox L.M."/>
            <person name="Gottsegen C."/>
            <person name="Watters A."/>
            <person name="Wiltshire- Gordon J.D."/>
            <person name="Segata N."/>
            <person name="Bonneau R."/>
            <person name="Littman D.R."/>
        </authorList>
    </citation>
    <scope>NUCLEOTIDE SEQUENCE [LARGE SCALE GENOMIC DNA]</scope>
    <source>
        <strain evidence="2">iP54</strain>
    </source>
</reference>
<organism evidence="1 2">
    <name type="scientific">Segatella copri</name>
    <dbReference type="NCBI Taxonomy" id="165179"/>
    <lineage>
        <taxon>Bacteria</taxon>
        <taxon>Pseudomonadati</taxon>
        <taxon>Bacteroidota</taxon>
        <taxon>Bacteroidia</taxon>
        <taxon>Bacteroidales</taxon>
        <taxon>Prevotellaceae</taxon>
        <taxon>Segatella</taxon>
    </lineage>
</organism>
<proteinExistence type="predicted"/>